<feature type="compositionally biased region" description="Pro residues" evidence="1">
    <location>
        <begin position="131"/>
        <end position="152"/>
    </location>
</feature>
<evidence type="ECO:0000256" key="1">
    <source>
        <dbReference type="SAM" id="MobiDB-lite"/>
    </source>
</evidence>
<feature type="compositionally biased region" description="Polar residues" evidence="1">
    <location>
        <begin position="105"/>
        <end position="126"/>
    </location>
</feature>
<keyword evidence="3" id="KW-1185">Reference proteome</keyword>
<proteinExistence type="predicted"/>
<reference evidence="2" key="1">
    <citation type="journal article" date="2022" name="bioRxiv">
        <title>Genomics of Preaxostyla Flagellates Illuminates Evolutionary Transitions and the Path Towards Mitochondrial Loss.</title>
        <authorList>
            <person name="Novak L.V.F."/>
            <person name="Treitli S.C."/>
            <person name="Pyrih J."/>
            <person name="Halakuc P."/>
            <person name="Pipaliya S.V."/>
            <person name="Vacek V."/>
            <person name="Brzon O."/>
            <person name="Soukal P."/>
            <person name="Eme L."/>
            <person name="Dacks J.B."/>
            <person name="Karnkowska A."/>
            <person name="Elias M."/>
            <person name="Hampl V."/>
        </authorList>
    </citation>
    <scope>NUCLEOTIDE SEQUENCE</scope>
    <source>
        <strain evidence="2">RCP-MX</strain>
    </source>
</reference>
<comment type="caution">
    <text evidence="2">The sequence shown here is derived from an EMBL/GenBank/DDBJ whole genome shotgun (WGS) entry which is preliminary data.</text>
</comment>
<feature type="region of interest" description="Disordered" evidence="1">
    <location>
        <begin position="105"/>
        <end position="154"/>
    </location>
</feature>
<name>A0ABQ8URI3_9EUKA</name>
<evidence type="ECO:0000313" key="3">
    <source>
        <dbReference type="Proteomes" id="UP001141327"/>
    </source>
</evidence>
<feature type="region of interest" description="Disordered" evidence="1">
    <location>
        <begin position="217"/>
        <end position="236"/>
    </location>
</feature>
<dbReference type="EMBL" id="JAPMOS010000011">
    <property type="protein sequence ID" value="KAJ4460681.1"/>
    <property type="molecule type" value="Genomic_DNA"/>
</dbReference>
<sequence>MQQLQQARQVGVGPHPCCLPHIHPCLTHPCLAHPCLTHPCLTHPCLTHPCLAHPCLAHPCLTHPCLTHPASHPCLTHPCLAHPCLAHPCLTHPCLTYTPASHTPASHTPASHTPASHTPASHTPASHTPLPHTPLPHTPLPRTPLPRTPLPRTPVAVADLPAGQCYPSIDERFAIYVKSKDWEQQTSAGGDLRSAHVMSVFTFKRHFSMAQKYHEAAKGPTSRLAPPPTTTPHSTLTRHSHVMTIHRVAGHVLLAPVVDQPRIPQLTATIVDSEAKAREYYELLLESHPNSLQILRASAYGPLPRRPELASS</sequence>
<gene>
    <name evidence="2" type="ORF">PAPYR_2901</name>
</gene>
<accession>A0ABQ8URI3</accession>
<evidence type="ECO:0000313" key="2">
    <source>
        <dbReference type="EMBL" id="KAJ4460681.1"/>
    </source>
</evidence>
<protein>
    <submittedName>
        <fullName evidence="2">Uncharacterized protein</fullName>
    </submittedName>
</protein>
<dbReference type="Proteomes" id="UP001141327">
    <property type="component" value="Unassembled WGS sequence"/>
</dbReference>
<organism evidence="2 3">
    <name type="scientific">Paratrimastix pyriformis</name>
    <dbReference type="NCBI Taxonomy" id="342808"/>
    <lineage>
        <taxon>Eukaryota</taxon>
        <taxon>Metamonada</taxon>
        <taxon>Preaxostyla</taxon>
        <taxon>Paratrimastigidae</taxon>
        <taxon>Paratrimastix</taxon>
    </lineage>
</organism>